<feature type="compositionally biased region" description="Polar residues" evidence="1">
    <location>
        <begin position="65"/>
        <end position="78"/>
    </location>
</feature>
<dbReference type="EMBL" id="JANVFT010000026">
    <property type="protein sequence ID" value="KAJ4496704.1"/>
    <property type="molecule type" value="Genomic_DNA"/>
</dbReference>
<dbReference type="InterPro" id="IPR053006">
    <property type="entry name" value="Meiosis_regulatory"/>
</dbReference>
<proteinExistence type="predicted"/>
<evidence type="ECO:0000313" key="3">
    <source>
        <dbReference type="Proteomes" id="UP001150217"/>
    </source>
</evidence>
<feature type="region of interest" description="Disordered" evidence="1">
    <location>
        <begin position="16"/>
        <end position="329"/>
    </location>
</feature>
<dbReference type="Proteomes" id="UP001150217">
    <property type="component" value="Unassembled WGS sequence"/>
</dbReference>
<feature type="compositionally biased region" description="Polar residues" evidence="1">
    <location>
        <begin position="291"/>
        <end position="300"/>
    </location>
</feature>
<keyword evidence="3" id="KW-1185">Reference proteome</keyword>
<feature type="compositionally biased region" description="Low complexity" evidence="1">
    <location>
        <begin position="126"/>
        <end position="137"/>
    </location>
</feature>
<gene>
    <name evidence="2" type="ORF">C8R41DRAFT_825573</name>
</gene>
<feature type="region of interest" description="Disordered" evidence="1">
    <location>
        <begin position="587"/>
        <end position="641"/>
    </location>
</feature>
<dbReference type="PANTHER" id="PTHR28094:SF1">
    <property type="entry name" value="MEIOTICALLY UP-REGULATED GENE 113 PROTEIN"/>
    <property type="match status" value="1"/>
</dbReference>
<feature type="compositionally biased region" description="Pro residues" evidence="1">
    <location>
        <begin position="150"/>
        <end position="160"/>
    </location>
</feature>
<protein>
    <submittedName>
        <fullName evidence="2">Uncharacterized protein</fullName>
    </submittedName>
</protein>
<accession>A0ABQ8VJV6</accession>
<feature type="compositionally biased region" description="Low complexity" evidence="1">
    <location>
        <begin position="36"/>
        <end position="64"/>
    </location>
</feature>
<evidence type="ECO:0000256" key="1">
    <source>
        <dbReference type="SAM" id="MobiDB-lite"/>
    </source>
</evidence>
<name>A0ABQ8VJV6_9AGAR</name>
<feature type="compositionally biased region" description="Pro residues" evidence="1">
    <location>
        <begin position="204"/>
        <end position="233"/>
    </location>
</feature>
<feature type="compositionally biased region" description="Polar residues" evidence="1">
    <location>
        <begin position="167"/>
        <end position="179"/>
    </location>
</feature>
<comment type="caution">
    <text evidence="2">The sequence shown here is derived from an EMBL/GenBank/DDBJ whole genome shotgun (WGS) entry which is preliminary data.</text>
</comment>
<evidence type="ECO:0000313" key="2">
    <source>
        <dbReference type="EMBL" id="KAJ4496704.1"/>
    </source>
</evidence>
<feature type="compositionally biased region" description="Low complexity" evidence="1">
    <location>
        <begin position="269"/>
        <end position="278"/>
    </location>
</feature>
<dbReference type="PANTHER" id="PTHR28094">
    <property type="entry name" value="MEIOTICALLY UP-REGULATED GENE 113 PROTEIN"/>
    <property type="match status" value="1"/>
</dbReference>
<organism evidence="2 3">
    <name type="scientific">Lentinula lateritia</name>
    <dbReference type="NCBI Taxonomy" id="40482"/>
    <lineage>
        <taxon>Eukaryota</taxon>
        <taxon>Fungi</taxon>
        <taxon>Dikarya</taxon>
        <taxon>Basidiomycota</taxon>
        <taxon>Agaricomycotina</taxon>
        <taxon>Agaricomycetes</taxon>
        <taxon>Agaricomycetidae</taxon>
        <taxon>Agaricales</taxon>
        <taxon>Marasmiineae</taxon>
        <taxon>Omphalotaceae</taxon>
        <taxon>Lentinula</taxon>
    </lineage>
</organism>
<sequence length="701" mass="75002">MGTGYKLKGKALNLFSKLKPNDDSRNNGPDVNLRVSPSSPSSRSPSPTKIPASGAPPRGPRAPGQTRSADVNQNQLSESLDALNLNEHPVSRQPQQRSGEPYSNDHDRYPSEGQVYAPQHRHSNSAPGGPFIGGFAARPPPPALTQQYDGPPPLPRPPAMQFPNPAVDNSTPSLTMQYAQQQPSPPQQLLNPYGGGHTGYGTPPARPYSAPAPPGFPHPASSPYPSPYPPLYPIPGSSPAYTPQYSMQPPPSTSAPNFFPTPHQPPQHAGRPLPSSPSGAPPLPSSPTRPVLNTQFNSPSAGLKQHGAPGRRRASSTPPTPTAGATGVSGQIQCSGVTKAGKRCTRLVKGGPALVNVWGTNSPTSGDVERFCHQHAKELLGPSGFYARNQHRDGRQGQGLQEWIDFNDYIPPYLHPDTQVALRVEMEKPRSQSDAEGYIYTFEIRDPNDPSPPTISLKVGRAVNVVKRLNQWGKQCGSKEQVLRGWYPGEVDNDSEEANDTVDQSLMKGRVKAGGRGVWCHRLERLIHLELADLAVHGPYLQPGWEAFTKGSGRGKLYADAHPDYASSANTAATGTQSSASASVISLSSSSSSSSSSPSTPAKGKTGKTKSATPAKSKSPPKNKKDRFLANGLGNGGGGGPCKDCGQIHKEIFEYMRVPKRPQGPKGKKGSSKNVDYYGMEWEGIVKKVIDEWGSFVENYV</sequence>
<feature type="compositionally biased region" description="Low complexity" evidence="1">
    <location>
        <begin position="587"/>
        <end position="618"/>
    </location>
</feature>
<reference evidence="2" key="1">
    <citation type="submission" date="2022-08" db="EMBL/GenBank/DDBJ databases">
        <title>A Global Phylogenomic Analysis of the Shiitake Genus Lentinula.</title>
        <authorList>
            <consortium name="DOE Joint Genome Institute"/>
            <person name="Sierra-Patev S."/>
            <person name="Min B."/>
            <person name="Naranjo-Ortiz M."/>
            <person name="Looney B."/>
            <person name="Konkel Z."/>
            <person name="Slot J.C."/>
            <person name="Sakamoto Y."/>
            <person name="Steenwyk J.L."/>
            <person name="Rokas A."/>
            <person name="Carro J."/>
            <person name="Camarero S."/>
            <person name="Ferreira P."/>
            <person name="Molpeceres G."/>
            <person name="Ruiz-Duenas F.J."/>
            <person name="Serrano A."/>
            <person name="Henrissat B."/>
            <person name="Drula E."/>
            <person name="Hughes K.W."/>
            <person name="Mata J.L."/>
            <person name="Ishikawa N.K."/>
            <person name="Vargas-Isla R."/>
            <person name="Ushijima S."/>
            <person name="Smith C.A."/>
            <person name="Ahrendt S."/>
            <person name="Andreopoulos W."/>
            <person name="He G."/>
            <person name="Labutti K."/>
            <person name="Lipzen A."/>
            <person name="Ng V."/>
            <person name="Riley R."/>
            <person name="Sandor L."/>
            <person name="Barry K."/>
            <person name="Martinez A.T."/>
            <person name="Xiao Y."/>
            <person name="Gibbons J.G."/>
            <person name="Terashima K."/>
            <person name="Grigoriev I.V."/>
            <person name="Hibbett D.S."/>
        </authorList>
    </citation>
    <scope>NUCLEOTIDE SEQUENCE</scope>
    <source>
        <strain evidence="2">RHP3577 ss4</strain>
    </source>
</reference>
<dbReference type="Pfam" id="PF13455">
    <property type="entry name" value="MUG113"/>
    <property type="match status" value="1"/>
</dbReference>